<protein>
    <submittedName>
        <fullName evidence="1">Uncharacterized protein</fullName>
    </submittedName>
</protein>
<gene>
    <name evidence="1" type="ORF">HIM_11272</name>
</gene>
<organism evidence="1 2">
    <name type="scientific">Hirsutella minnesotensis 3608</name>
    <dbReference type="NCBI Taxonomy" id="1043627"/>
    <lineage>
        <taxon>Eukaryota</taxon>
        <taxon>Fungi</taxon>
        <taxon>Dikarya</taxon>
        <taxon>Ascomycota</taxon>
        <taxon>Pezizomycotina</taxon>
        <taxon>Sordariomycetes</taxon>
        <taxon>Hypocreomycetidae</taxon>
        <taxon>Hypocreales</taxon>
        <taxon>Ophiocordycipitaceae</taxon>
        <taxon>Hirsutella</taxon>
    </lineage>
</organism>
<dbReference type="EMBL" id="KQ030728">
    <property type="protein sequence ID" value="KJZ69332.1"/>
    <property type="molecule type" value="Genomic_DNA"/>
</dbReference>
<dbReference type="OrthoDB" id="10261408at2759"/>
<proteinExistence type="predicted"/>
<accession>A0A0F7ZWP5</accession>
<evidence type="ECO:0000313" key="2">
    <source>
        <dbReference type="Proteomes" id="UP000054481"/>
    </source>
</evidence>
<dbReference type="Proteomes" id="UP000054481">
    <property type="component" value="Unassembled WGS sequence"/>
</dbReference>
<sequence>MKESPKTHLRTFSHPESTPEAVYAASATQLKRLIFNYRLRYKSSSYSFLWHTALMYVANATLSNPKEENRSSCLMLCINGYESLGRSWRVVETIIKALLWMTLRKEVISSDAAHRILHDLRNNNSTHIQDSIRATFMADLDLAFSDPRSATVECLAEQFEEHAALKDYTNILDEEGFELGD</sequence>
<evidence type="ECO:0000313" key="1">
    <source>
        <dbReference type="EMBL" id="KJZ69332.1"/>
    </source>
</evidence>
<reference evidence="1 2" key="1">
    <citation type="journal article" date="2014" name="Genome Biol. Evol.">
        <title>Comparative genomics and transcriptomics analyses reveal divergent lifestyle features of nematode endoparasitic fungus Hirsutella minnesotensis.</title>
        <authorList>
            <person name="Lai Y."/>
            <person name="Liu K."/>
            <person name="Zhang X."/>
            <person name="Zhang X."/>
            <person name="Li K."/>
            <person name="Wang N."/>
            <person name="Shu C."/>
            <person name="Wu Y."/>
            <person name="Wang C."/>
            <person name="Bushley K.E."/>
            <person name="Xiang M."/>
            <person name="Liu X."/>
        </authorList>
    </citation>
    <scope>NUCLEOTIDE SEQUENCE [LARGE SCALE GENOMIC DNA]</scope>
    <source>
        <strain evidence="1 2">3608</strain>
    </source>
</reference>
<dbReference type="AlphaFoldDB" id="A0A0F7ZWP5"/>
<keyword evidence="2" id="KW-1185">Reference proteome</keyword>
<name>A0A0F7ZWP5_9HYPO</name>